<organism evidence="2 3">
    <name type="scientific">Mesorhizobium muleiense</name>
    <dbReference type="NCBI Taxonomy" id="1004279"/>
    <lineage>
        <taxon>Bacteria</taxon>
        <taxon>Pseudomonadati</taxon>
        <taxon>Pseudomonadota</taxon>
        <taxon>Alphaproteobacteria</taxon>
        <taxon>Hyphomicrobiales</taxon>
        <taxon>Phyllobacteriaceae</taxon>
        <taxon>Mesorhizobium</taxon>
    </lineage>
</organism>
<dbReference type="Pfam" id="PF18029">
    <property type="entry name" value="Glyoxalase_6"/>
    <property type="match status" value="1"/>
</dbReference>
<protein>
    <recommendedName>
        <fullName evidence="1">VOC domain-containing protein</fullName>
    </recommendedName>
</protein>
<dbReference type="InterPro" id="IPR037523">
    <property type="entry name" value="VOC_core"/>
</dbReference>
<evidence type="ECO:0000259" key="1">
    <source>
        <dbReference type="PROSITE" id="PS51819"/>
    </source>
</evidence>
<dbReference type="AlphaFoldDB" id="A0A1G8WK29"/>
<dbReference type="SUPFAM" id="SSF54593">
    <property type="entry name" value="Glyoxalase/Bleomycin resistance protein/Dihydroxybiphenyl dioxygenase"/>
    <property type="match status" value="1"/>
</dbReference>
<dbReference type="Proteomes" id="UP000198894">
    <property type="component" value="Unassembled WGS sequence"/>
</dbReference>
<proteinExistence type="predicted"/>
<dbReference type="EMBL" id="FNEE01000009">
    <property type="protein sequence ID" value="SDJ78709.1"/>
    <property type="molecule type" value="Genomic_DNA"/>
</dbReference>
<feature type="domain" description="VOC" evidence="1">
    <location>
        <begin position="6"/>
        <end position="119"/>
    </location>
</feature>
<keyword evidence="3" id="KW-1185">Reference proteome</keyword>
<gene>
    <name evidence="2" type="ORF">SAMN05428953_10916</name>
</gene>
<dbReference type="InterPro" id="IPR052164">
    <property type="entry name" value="Anthracycline_SecMetBiosynth"/>
</dbReference>
<name>A0A1G8WK29_9HYPH</name>
<dbReference type="RefSeq" id="WP_091594970.1">
    <property type="nucleotide sequence ID" value="NZ_FNEE01000009.1"/>
</dbReference>
<dbReference type="PANTHER" id="PTHR33993">
    <property type="entry name" value="GLYOXALASE-RELATED"/>
    <property type="match status" value="1"/>
</dbReference>
<dbReference type="PANTHER" id="PTHR33993:SF5">
    <property type="entry name" value="GLYOXALASE"/>
    <property type="match status" value="1"/>
</dbReference>
<dbReference type="InterPro" id="IPR041581">
    <property type="entry name" value="Glyoxalase_6"/>
</dbReference>
<dbReference type="InterPro" id="IPR029068">
    <property type="entry name" value="Glyas_Bleomycin-R_OHBP_Dase"/>
</dbReference>
<accession>A0A1G8WK29</accession>
<evidence type="ECO:0000313" key="2">
    <source>
        <dbReference type="EMBL" id="SDJ78709.1"/>
    </source>
</evidence>
<reference evidence="3" key="1">
    <citation type="submission" date="2016-10" db="EMBL/GenBank/DDBJ databases">
        <authorList>
            <person name="Varghese N."/>
            <person name="Submissions S."/>
        </authorList>
    </citation>
    <scope>NUCLEOTIDE SEQUENCE [LARGE SCALE GENOMIC DNA]</scope>
    <source>
        <strain evidence="3">CGMCC 1.11022</strain>
    </source>
</reference>
<dbReference type="Gene3D" id="3.10.180.10">
    <property type="entry name" value="2,3-Dihydroxybiphenyl 1,2-Dioxygenase, domain 1"/>
    <property type="match status" value="1"/>
</dbReference>
<dbReference type="PROSITE" id="PS51819">
    <property type="entry name" value="VOC"/>
    <property type="match status" value="1"/>
</dbReference>
<evidence type="ECO:0000313" key="3">
    <source>
        <dbReference type="Proteomes" id="UP000198894"/>
    </source>
</evidence>
<sequence>MEKVLGIGGFFFRAKEPDALARWYAGHLGVALPPESYDDRSWEQQQGATIFAPFAATSDYFGRVDQQWMINFRVRDLQAMVAQLTAAGIAVEVDTEHYPNGWFARLADPEGNPIQLWQAEGADRD</sequence>